<evidence type="ECO:0000313" key="2">
    <source>
        <dbReference type="Proteomes" id="UP001226091"/>
    </source>
</evidence>
<dbReference type="Proteomes" id="UP001226091">
    <property type="component" value="Chromosome"/>
</dbReference>
<sequence>MKLTEYRDRSRFIEIAEPFLLKKEAENNLMLGLIGAFKRTIPAADVYTAAVVEDGEPAITMLMTPPHNLILSFNEDGMTETILLETVRALVKKGLHIPGVVGERKWTEAFAKIWSIETEGRAEIVMEQKIYRLHELAQRKRGEGKFILAELAHLPLLTEWMVDFMNYTNEPPITALQAAGRMKQFIAEKSVFLWMAEGKPVSMAKKSRTTKNGICVSLVYTPDEFRGNGYASSCVAELSEHLLKDFSFCTLYTDLSNPTSNSIYQKIGYQPIQDSIMISFSS</sequence>
<keyword evidence="2" id="KW-1185">Reference proteome</keyword>
<reference evidence="2" key="1">
    <citation type="journal article" date="2025" name="Aquaculture">
        <title>Assessment of the bioflocculant production and safety properties of Metabacillus hrfriensis sp. nov. based on phenotypic and whole-genome sequencing analysis.</title>
        <authorList>
            <person name="Zhang R."/>
            <person name="Zhao Z."/>
            <person name="Luo L."/>
            <person name="Wang S."/>
            <person name="Guo K."/>
            <person name="Xu W."/>
        </authorList>
    </citation>
    <scope>NUCLEOTIDE SEQUENCE [LARGE SCALE GENOMIC DNA]</scope>
    <source>
        <strain evidence="2">CT-WN-B3</strain>
    </source>
</reference>
<accession>A0ACD4R5S8</accession>
<proteinExistence type="predicted"/>
<protein>
    <submittedName>
        <fullName evidence="1">GNAT family N-acetyltransferase</fullName>
        <ecNumber evidence="1">2.3.1.-</ecNumber>
    </submittedName>
</protein>
<evidence type="ECO:0000313" key="1">
    <source>
        <dbReference type="EMBL" id="WHZ55822.1"/>
    </source>
</evidence>
<dbReference type="EC" id="2.3.1.-" evidence="1"/>
<organism evidence="1 2">
    <name type="scientific">Metabacillus hrfriensis</name>
    <dbReference type="NCBI Taxonomy" id="3048891"/>
    <lineage>
        <taxon>Bacteria</taxon>
        <taxon>Bacillati</taxon>
        <taxon>Bacillota</taxon>
        <taxon>Bacilli</taxon>
        <taxon>Bacillales</taxon>
        <taxon>Bacillaceae</taxon>
        <taxon>Metabacillus</taxon>
    </lineage>
</organism>
<dbReference type="EMBL" id="CP126116">
    <property type="protein sequence ID" value="WHZ55822.1"/>
    <property type="molecule type" value="Genomic_DNA"/>
</dbReference>
<name>A0ACD4R5S8_9BACI</name>
<keyword evidence="1" id="KW-0808">Transferase</keyword>
<keyword evidence="1" id="KW-0012">Acyltransferase</keyword>
<gene>
    <name evidence="1" type="ORF">QLQ22_13935</name>
</gene>